<dbReference type="FunFam" id="1.10.510.10:FF:000235">
    <property type="entry name" value="Serine/threonine-protein kinase ark1"/>
    <property type="match status" value="1"/>
</dbReference>
<dbReference type="SMART" id="SM00220">
    <property type="entry name" value="S_TKc"/>
    <property type="match status" value="1"/>
</dbReference>
<evidence type="ECO:0000256" key="1">
    <source>
        <dbReference type="ARBA" id="ARBA00004214"/>
    </source>
</evidence>
<dbReference type="GO" id="GO:0032506">
    <property type="term" value="P:cytokinetic process"/>
    <property type="evidence" value="ECO:0007669"/>
    <property type="project" value="UniProtKB-ARBA"/>
</dbReference>
<evidence type="ECO:0000256" key="8">
    <source>
        <dbReference type="ARBA" id="ARBA00048679"/>
    </source>
</evidence>
<proteinExistence type="inferred from homology"/>
<feature type="binding site" evidence="10">
    <location>
        <position position="17"/>
    </location>
    <ligand>
        <name>ATP</name>
        <dbReference type="ChEBI" id="CHEBI:30616"/>
    </ligand>
</feature>
<reference evidence="18" key="4">
    <citation type="submission" date="2022-06" db="UniProtKB">
        <authorList>
            <consortium name="EnsemblMetazoa"/>
        </authorList>
    </citation>
    <scope>IDENTIFICATION</scope>
</reference>
<dbReference type="GO" id="GO:0000070">
    <property type="term" value="P:mitotic sister chromatid segregation"/>
    <property type="evidence" value="ECO:0007669"/>
    <property type="project" value="UniProtKB-ARBA"/>
</dbReference>
<dbReference type="InterPro" id="IPR011009">
    <property type="entry name" value="Kinase-like_dom_sf"/>
</dbReference>
<keyword evidence="19" id="KW-1185">Reference proteome</keyword>
<dbReference type="FunFam" id="3.30.200.20:FF:000042">
    <property type="entry name" value="Aurora kinase A"/>
    <property type="match status" value="1"/>
</dbReference>
<evidence type="ECO:0000256" key="12">
    <source>
        <dbReference type="PROSITE-ProRule" id="PRU10141"/>
    </source>
</evidence>
<evidence type="ECO:0000256" key="6">
    <source>
        <dbReference type="ARBA" id="ARBA00022840"/>
    </source>
</evidence>
<dbReference type="Pfam" id="PF00069">
    <property type="entry name" value="Pkinase"/>
    <property type="match status" value="1"/>
</dbReference>
<comment type="catalytic activity">
    <reaction evidence="8 14">
        <text>L-seryl-[protein] + ATP = O-phospho-L-seryl-[protein] + ADP + H(+)</text>
        <dbReference type="Rhea" id="RHEA:17989"/>
        <dbReference type="Rhea" id="RHEA-COMP:9863"/>
        <dbReference type="Rhea" id="RHEA-COMP:11604"/>
        <dbReference type="ChEBI" id="CHEBI:15378"/>
        <dbReference type="ChEBI" id="CHEBI:29999"/>
        <dbReference type="ChEBI" id="CHEBI:30616"/>
        <dbReference type="ChEBI" id="CHEBI:83421"/>
        <dbReference type="ChEBI" id="CHEBI:456216"/>
        <dbReference type="EC" id="2.7.11.1"/>
    </reaction>
</comment>
<dbReference type="PROSITE" id="PS50011">
    <property type="entry name" value="PROTEIN_KINASE_DOM"/>
    <property type="match status" value="1"/>
</dbReference>
<dbReference type="PROSITE" id="PS00107">
    <property type="entry name" value="PROTEIN_KINASE_ATP"/>
    <property type="match status" value="1"/>
</dbReference>
<evidence type="ECO:0000256" key="14">
    <source>
        <dbReference type="RuleBase" id="RU367134"/>
    </source>
</evidence>
<dbReference type="EMBL" id="WVUK01000066">
    <property type="protein sequence ID" value="KAF7488026.1"/>
    <property type="molecule type" value="Genomic_DNA"/>
</dbReference>
<protein>
    <recommendedName>
        <fullName evidence="14">Aurora kinase</fullName>
        <ecNumber evidence="14">2.7.11.1</ecNumber>
    </recommendedName>
</protein>
<evidence type="ECO:0000256" key="4">
    <source>
        <dbReference type="ARBA" id="ARBA00022741"/>
    </source>
</evidence>
<dbReference type="VEuPathDB" id="VectorBase:SSCA010290"/>
<evidence type="ECO:0000256" key="10">
    <source>
        <dbReference type="PIRSR" id="PIRSR630616-2"/>
    </source>
</evidence>
<dbReference type="EC" id="2.7.11.1" evidence="14"/>
<reference evidence="19" key="2">
    <citation type="journal article" date="2020" name="PLoS Negl. Trop. Dis.">
        <title>High-quality nuclear genome for Sarcoptes scabiei-A critical resource for a neglected parasite.</title>
        <authorList>
            <person name="Korhonen P.K."/>
            <person name="Gasser R.B."/>
            <person name="Ma G."/>
            <person name="Wang T."/>
            <person name="Stroehlein A.J."/>
            <person name="Young N.D."/>
            <person name="Ang C.S."/>
            <person name="Fernando D.D."/>
            <person name="Lu H.C."/>
            <person name="Taylor S."/>
            <person name="Reynolds S.L."/>
            <person name="Mofiz E."/>
            <person name="Najaraj S.H."/>
            <person name="Gowda H."/>
            <person name="Madugundu A."/>
            <person name="Renuse S."/>
            <person name="Holt D."/>
            <person name="Pandey A."/>
            <person name="Papenfuss A.T."/>
            <person name="Fischer K."/>
        </authorList>
    </citation>
    <scope>NUCLEOTIDE SEQUENCE [LARGE SCALE GENOMIC DNA]</scope>
</reference>
<dbReference type="CDD" id="cd14007">
    <property type="entry name" value="STKc_Aurora"/>
    <property type="match status" value="1"/>
</dbReference>
<dbReference type="GO" id="GO:0006325">
    <property type="term" value="P:chromatin organization"/>
    <property type="evidence" value="ECO:0007669"/>
    <property type="project" value="UniProtKB-ARBA"/>
</dbReference>
<evidence type="ECO:0000256" key="2">
    <source>
        <dbReference type="ARBA" id="ARBA00022527"/>
    </source>
</evidence>
<evidence type="ECO:0000256" key="7">
    <source>
        <dbReference type="ARBA" id="ARBA00047899"/>
    </source>
</evidence>
<keyword evidence="4 10" id="KW-0547">Nucleotide-binding</keyword>
<dbReference type="Gene3D" id="1.10.510.10">
    <property type="entry name" value="Transferase(Phosphotransferase) domain 1"/>
    <property type="match status" value="1"/>
</dbReference>
<dbReference type="PANTHER" id="PTHR24350">
    <property type="entry name" value="SERINE/THREONINE-PROTEIN KINASE IAL-RELATED"/>
    <property type="match status" value="1"/>
</dbReference>
<dbReference type="AlphaFoldDB" id="A0A132A9B2"/>
<keyword evidence="2 13" id="KW-0723">Serine/threonine-protein kinase</keyword>
<evidence type="ECO:0000256" key="5">
    <source>
        <dbReference type="ARBA" id="ARBA00022777"/>
    </source>
</evidence>
<dbReference type="GO" id="GO:0030496">
    <property type="term" value="C:midbody"/>
    <property type="evidence" value="ECO:0007669"/>
    <property type="project" value="UniProtKB-SubCell"/>
</dbReference>
<comment type="subcellular location">
    <subcellularLocation>
        <location evidence="1">Midbody</location>
    </subcellularLocation>
</comment>
<evidence type="ECO:0000313" key="20">
    <source>
        <dbReference type="Proteomes" id="UP000616769"/>
    </source>
</evidence>
<dbReference type="InterPro" id="IPR017441">
    <property type="entry name" value="Protein_kinase_ATP_BS"/>
</dbReference>
<dbReference type="GO" id="GO:0030261">
    <property type="term" value="P:chromosome condensation"/>
    <property type="evidence" value="ECO:0007669"/>
    <property type="project" value="UniProtKB-ARBA"/>
</dbReference>
<dbReference type="EMBL" id="JXLN01011666">
    <property type="protein sequence ID" value="KPM07553.1"/>
    <property type="molecule type" value="Genomic_DNA"/>
</dbReference>
<dbReference type="PROSITE" id="PS00108">
    <property type="entry name" value="PROTEIN_KINASE_ST"/>
    <property type="match status" value="1"/>
</dbReference>
<keyword evidence="3 14" id="KW-0808">Transferase</keyword>
<keyword evidence="6 10" id="KW-0067">ATP-binding</keyword>
<evidence type="ECO:0000256" key="9">
    <source>
        <dbReference type="PIRSR" id="PIRSR630616-1"/>
    </source>
</evidence>
<dbReference type="InterPro" id="IPR008271">
    <property type="entry name" value="Ser/Thr_kinase_AS"/>
</dbReference>
<organism evidence="17 20">
    <name type="scientific">Sarcoptes scabiei</name>
    <name type="common">Itch mite</name>
    <name type="synonym">Acarus scabiei</name>
    <dbReference type="NCBI Taxonomy" id="52283"/>
    <lineage>
        <taxon>Eukaryota</taxon>
        <taxon>Metazoa</taxon>
        <taxon>Ecdysozoa</taxon>
        <taxon>Arthropoda</taxon>
        <taxon>Chelicerata</taxon>
        <taxon>Arachnida</taxon>
        <taxon>Acari</taxon>
        <taxon>Acariformes</taxon>
        <taxon>Sarcoptiformes</taxon>
        <taxon>Astigmata</taxon>
        <taxon>Psoroptidia</taxon>
        <taxon>Sarcoptoidea</taxon>
        <taxon>Sarcoptidae</taxon>
        <taxon>Sarcoptinae</taxon>
        <taxon>Sarcoptes</taxon>
    </lineage>
</organism>
<dbReference type="GO" id="GO:0004674">
    <property type="term" value="F:protein serine/threonine kinase activity"/>
    <property type="evidence" value="ECO:0007669"/>
    <property type="project" value="UniProtKB-KW"/>
</dbReference>
<feature type="binding site" evidence="10 12">
    <location>
        <position position="36"/>
    </location>
    <ligand>
        <name>ATP</name>
        <dbReference type="ChEBI" id="CHEBI:30616"/>
    </ligand>
</feature>
<evidence type="ECO:0000313" key="19">
    <source>
        <dbReference type="Proteomes" id="UP000070412"/>
    </source>
</evidence>
<name>A0A132A9B2_SARSC</name>
<keyword evidence="5 14" id="KW-0418">Kinase</keyword>
<gene>
    <name evidence="16" type="primary">SSS_483g</name>
    <name evidence="17" type="ORF">QR98_0060500</name>
    <name evidence="16" type="ORF">SSS_483</name>
</gene>
<dbReference type="GO" id="GO:0005524">
    <property type="term" value="F:ATP binding"/>
    <property type="evidence" value="ECO:0007669"/>
    <property type="project" value="UniProtKB-UniRule"/>
</dbReference>
<dbReference type="Proteomes" id="UP000070412">
    <property type="component" value="Unassembled WGS sequence"/>
</dbReference>
<dbReference type="SUPFAM" id="SSF56112">
    <property type="entry name" value="Protein kinase-like (PK-like)"/>
    <property type="match status" value="1"/>
</dbReference>
<evidence type="ECO:0000256" key="11">
    <source>
        <dbReference type="PIRSR" id="PIRSR630616-3"/>
    </source>
</evidence>
<accession>A0A132A9B2</accession>
<feature type="binding site" evidence="10">
    <location>
        <begin position="134"/>
        <end position="135"/>
    </location>
    <ligand>
        <name>ATP</name>
        <dbReference type="ChEBI" id="CHEBI:30616"/>
    </ligand>
</feature>
<dbReference type="InterPro" id="IPR030616">
    <property type="entry name" value="Aur-like"/>
</dbReference>
<feature type="domain" description="Protein kinase" evidence="15">
    <location>
        <begin position="7"/>
        <end position="257"/>
    </location>
</feature>
<evidence type="ECO:0000313" key="16">
    <source>
        <dbReference type="EMBL" id="KAF7488026.1"/>
    </source>
</evidence>
<sequence>MSHIDDFEIGKPIGKGRFGHVYLARTKKEKYLVALKVLHKDQLRKDNMAHQLRREIEIQSQLRHPNILKMYTYFYDENRIYIVLEYSPRGQLFDFLKNRGKFDEQTSATFTLQMIDALSYCHQNNVIHRDIKPENILLGYDYEIKMSDFGWSVHTLSQKRGTVCGTIDYLSPEMLRHQKYDHNVDIWCLGVLTYEFLVGSPPFENADTTVTYQRIITGKYSFPDYVSPLARDFVSRLLMIEPSKRMPLEQARRHEWIIKNASDSVKKIGNNHH</sequence>
<reference evidence="16" key="3">
    <citation type="submission" date="2020-01" db="EMBL/GenBank/DDBJ databases">
        <authorList>
            <person name="Korhonen P.K.K."/>
            <person name="Guangxu M.G."/>
            <person name="Wang T.W."/>
            <person name="Stroehlein A.J.S."/>
            <person name="Young N.D."/>
            <person name="Ang C.-S.A."/>
            <person name="Fernando D.W.F."/>
            <person name="Lu H.L."/>
            <person name="Taylor S.T."/>
            <person name="Ehtesham M.E.M."/>
            <person name="Najaraj S.H.N."/>
            <person name="Harsha G.H.G."/>
            <person name="Madugundu A.M."/>
            <person name="Renuse S.R."/>
            <person name="Holt D.H."/>
            <person name="Pandey A.P."/>
            <person name="Papenfuss A.P."/>
            <person name="Gasser R.B.G."/>
            <person name="Fischer K.F."/>
        </authorList>
    </citation>
    <scope>NUCLEOTIDE SEQUENCE</scope>
    <source>
        <strain evidence="16">SSS_KF_BRIS2020</strain>
    </source>
</reference>
<dbReference type="InterPro" id="IPR000719">
    <property type="entry name" value="Prot_kinase_dom"/>
</dbReference>
<dbReference type="OrthoDB" id="377346at2759"/>
<evidence type="ECO:0000259" key="15">
    <source>
        <dbReference type="PROSITE" id="PS50011"/>
    </source>
</evidence>
<comment type="similarity">
    <text evidence="14">Belongs to the protein kinase superfamily. Ser/Thr protein kinase family. Aurora subfamily.</text>
</comment>
<evidence type="ECO:0000256" key="13">
    <source>
        <dbReference type="RuleBase" id="RU000304"/>
    </source>
</evidence>
<dbReference type="EnsemblMetazoa" id="SSS_483s_mrna">
    <property type="protein sequence ID" value="KAF7488026.1"/>
    <property type="gene ID" value="SSS_483"/>
</dbReference>
<evidence type="ECO:0000313" key="18">
    <source>
        <dbReference type="EnsemblMetazoa" id="KAF7488026.1"/>
    </source>
</evidence>
<comment type="catalytic activity">
    <reaction evidence="7 14">
        <text>L-threonyl-[protein] + ATP = O-phospho-L-threonyl-[protein] + ADP + H(+)</text>
        <dbReference type="Rhea" id="RHEA:46608"/>
        <dbReference type="Rhea" id="RHEA-COMP:11060"/>
        <dbReference type="Rhea" id="RHEA-COMP:11605"/>
        <dbReference type="ChEBI" id="CHEBI:15378"/>
        <dbReference type="ChEBI" id="CHEBI:30013"/>
        <dbReference type="ChEBI" id="CHEBI:30616"/>
        <dbReference type="ChEBI" id="CHEBI:61977"/>
        <dbReference type="ChEBI" id="CHEBI:456216"/>
        <dbReference type="EC" id="2.7.11.1"/>
    </reaction>
</comment>
<evidence type="ECO:0000313" key="17">
    <source>
        <dbReference type="EMBL" id="KPM07553.1"/>
    </source>
</evidence>
<feature type="binding site" evidence="10">
    <location>
        <position position="148"/>
    </location>
    <ligand>
        <name>ATP</name>
        <dbReference type="ChEBI" id="CHEBI:30616"/>
    </ligand>
</feature>
<feature type="active site" description="Proton acceptor" evidence="9">
    <location>
        <position position="130"/>
    </location>
</feature>
<reference evidence="17 20" key="1">
    <citation type="journal article" date="2015" name="Parasit. Vectors">
        <title>Draft genome of the scabies mite.</title>
        <authorList>
            <person name="Rider S.D.Jr."/>
            <person name="Morgan M.S."/>
            <person name="Arlian L.G."/>
        </authorList>
    </citation>
    <scope>NUCLEOTIDE SEQUENCE [LARGE SCALE GENOMIC DNA]</scope>
    <source>
        <strain evidence="17">Arlian Lab</strain>
    </source>
</reference>
<dbReference type="Proteomes" id="UP000616769">
    <property type="component" value="Unassembled WGS sequence"/>
</dbReference>
<feature type="cross-link" description="Glycyl lysine isopeptide (Lys-Gly) (interchain with G-Cter in SUMO2)" evidence="11">
    <location>
        <position position="132"/>
    </location>
</feature>
<evidence type="ECO:0000256" key="3">
    <source>
        <dbReference type="ARBA" id="ARBA00022679"/>
    </source>
</evidence>